<evidence type="ECO:0000313" key="5">
    <source>
        <dbReference type="EMBL" id="PSW21311.1"/>
    </source>
</evidence>
<dbReference type="AlphaFoldDB" id="A0A2T3NYG7"/>
<dbReference type="GO" id="GO:0005524">
    <property type="term" value="F:ATP binding"/>
    <property type="evidence" value="ECO:0007669"/>
    <property type="project" value="UniProtKB-KW"/>
</dbReference>
<dbReference type="EMBL" id="PYMA01000002">
    <property type="protein sequence ID" value="PSW21311.1"/>
    <property type="molecule type" value="Genomic_DNA"/>
</dbReference>
<dbReference type="Gene3D" id="3.40.50.300">
    <property type="entry name" value="P-loop containing nucleotide triphosphate hydrolases"/>
    <property type="match status" value="1"/>
</dbReference>
<dbReference type="Pfam" id="PF00005">
    <property type="entry name" value="ABC_tran"/>
    <property type="match status" value="1"/>
</dbReference>
<evidence type="ECO:0000256" key="3">
    <source>
        <dbReference type="ARBA" id="ARBA00022840"/>
    </source>
</evidence>
<evidence type="ECO:0000256" key="2">
    <source>
        <dbReference type="ARBA" id="ARBA00022741"/>
    </source>
</evidence>
<accession>A0A2T3NYG7</accession>
<organism evidence="5 6">
    <name type="scientific">Photobacterium sanctipauli</name>
    <dbReference type="NCBI Taxonomy" id="1342794"/>
    <lineage>
        <taxon>Bacteria</taxon>
        <taxon>Pseudomonadati</taxon>
        <taxon>Pseudomonadota</taxon>
        <taxon>Gammaproteobacteria</taxon>
        <taxon>Vibrionales</taxon>
        <taxon>Vibrionaceae</taxon>
        <taxon>Photobacterium</taxon>
    </lineage>
</organism>
<dbReference type="GO" id="GO:0016887">
    <property type="term" value="F:ATP hydrolysis activity"/>
    <property type="evidence" value="ECO:0007669"/>
    <property type="project" value="InterPro"/>
</dbReference>
<dbReference type="PANTHER" id="PTHR42781">
    <property type="entry name" value="SPERMIDINE/PUTRESCINE IMPORT ATP-BINDING PROTEIN POTA"/>
    <property type="match status" value="1"/>
</dbReference>
<keyword evidence="2" id="KW-0547">Nucleotide-binding</keyword>
<dbReference type="InterPro" id="IPR003439">
    <property type="entry name" value="ABC_transporter-like_ATP-bd"/>
</dbReference>
<keyword evidence="6" id="KW-1185">Reference proteome</keyword>
<dbReference type="RefSeq" id="WP_036823048.1">
    <property type="nucleotide sequence ID" value="NZ_JGVO01000433.1"/>
</dbReference>
<evidence type="ECO:0000259" key="4">
    <source>
        <dbReference type="PROSITE" id="PS50893"/>
    </source>
</evidence>
<feature type="domain" description="ABC transporter" evidence="4">
    <location>
        <begin position="3"/>
        <end position="220"/>
    </location>
</feature>
<proteinExistence type="predicted"/>
<dbReference type="InterPro" id="IPR050093">
    <property type="entry name" value="ABC_SmlMolc_Importer"/>
</dbReference>
<dbReference type="PROSITE" id="PS50893">
    <property type="entry name" value="ABC_TRANSPORTER_2"/>
    <property type="match status" value="1"/>
</dbReference>
<evidence type="ECO:0000313" key="6">
    <source>
        <dbReference type="Proteomes" id="UP000241771"/>
    </source>
</evidence>
<dbReference type="InterPro" id="IPR003593">
    <property type="entry name" value="AAA+_ATPase"/>
</dbReference>
<keyword evidence="1" id="KW-0813">Transport</keyword>
<evidence type="ECO:0000256" key="1">
    <source>
        <dbReference type="ARBA" id="ARBA00022448"/>
    </source>
</evidence>
<reference evidence="5 6" key="1">
    <citation type="submission" date="2018-01" db="EMBL/GenBank/DDBJ databases">
        <title>Whole genome sequencing of Histamine producing bacteria.</title>
        <authorList>
            <person name="Butler K."/>
        </authorList>
    </citation>
    <scope>NUCLEOTIDE SEQUENCE [LARGE SCALE GENOMIC DNA]</scope>
    <source>
        <strain evidence="5 6">DSM 100436</strain>
    </source>
</reference>
<dbReference type="Proteomes" id="UP000241771">
    <property type="component" value="Unassembled WGS sequence"/>
</dbReference>
<protein>
    <submittedName>
        <fullName evidence="5">ABC transporter ATP-binding protein</fullName>
    </submittedName>
</protein>
<dbReference type="InterPro" id="IPR027417">
    <property type="entry name" value="P-loop_NTPase"/>
</dbReference>
<dbReference type="OrthoDB" id="9802264at2"/>
<name>A0A2T3NYG7_9GAMM</name>
<comment type="caution">
    <text evidence="5">The sequence shown here is derived from an EMBL/GenBank/DDBJ whole genome shotgun (WGS) entry which is preliminary data.</text>
</comment>
<dbReference type="SUPFAM" id="SSF52540">
    <property type="entry name" value="P-loop containing nucleoside triphosphate hydrolases"/>
    <property type="match status" value="1"/>
</dbReference>
<keyword evidence="3 5" id="KW-0067">ATP-binding</keyword>
<dbReference type="PANTHER" id="PTHR42781:SF4">
    <property type="entry name" value="SPERMIDINE_PUTRESCINE IMPORT ATP-BINDING PROTEIN POTA"/>
    <property type="match status" value="1"/>
</dbReference>
<gene>
    <name evidence="5" type="ORF">C9I98_05055</name>
</gene>
<sequence>MTLSVENLTINNQAQPLFAPVSFTIQPGEVVALMGPSGCGKSTLLSVIAGHLSAAFNFQGTVQLEQRDVLSLTPDQRNIGIVFQDDLLFPHLTIRENLIFGIPKSHDHKLRITKANQTLAALGLSALADKMPNEVSGGQRARISLMRMLLSEPKAVLLDEPFSKLDKALRQEFREFVFEQIAQRKIPALMVTHDDDDIPPNGRVMRWPWHNAAQHQEAESC</sequence>
<dbReference type="SMART" id="SM00382">
    <property type="entry name" value="AAA"/>
    <property type="match status" value="1"/>
</dbReference>